<accession>A0A1I8JN52</accession>
<dbReference type="GO" id="GO:0070390">
    <property type="term" value="C:transcription export complex 2"/>
    <property type="evidence" value="ECO:0007669"/>
    <property type="project" value="TreeGrafter"/>
</dbReference>
<evidence type="ECO:0000313" key="3">
    <source>
        <dbReference type="WBParaSite" id="snap_masked-unitig_22081-processed-gene-0.0-mRNA-1"/>
    </source>
</evidence>
<proteinExistence type="predicted"/>
<keyword evidence="1" id="KW-0812">Transmembrane</keyword>
<evidence type="ECO:0000313" key="2">
    <source>
        <dbReference type="Proteomes" id="UP000095280"/>
    </source>
</evidence>
<reference evidence="3" key="1">
    <citation type="submission" date="2016-11" db="UniProtKB">
        <authorList>
            <consortium name="WormBaseParasite"/>
        </authorList>
    </citation>
    <scope>IDENTIFICATION</scope>
</reference>
<keyword evidence="1" id="KW-1133">Transmembrane helix</keyword>
<dbReference type="GO" id="GO:0016973">
    <property type="term" value="P:poly(A)+ mRNA export from nucleus"/>
    <property type="evidence" value="ECO:0007669"/>
    <property type="project" value="TreeGrafter"/>
</dbReference>
<sequence>MESENWPLPVMLTLAVDLRRLACRCAGRRLWQEAARASGESGRLHHGPVPRVRQRFPGHNGQIQEVGMMGLCNQLFKIYFRINKLNLCKPMAATAARKYSLLQFSGIATAVRKLERNEQFFISCGIYLILEKLRMITYRNLFKKVFLILGSFQLDIAAFTAALQFLQEEDADGGADPSASWPISSMKARFAATLPTSSRSWFSGSASLYPGGVAMPEPDNNDCTKAYLKVEQGQGRLRKKSSRVFCRRIHVAWVILPFLFLLALQAAVFYWLYRLDSKVKRCPPRPWFDYVHAPIGPLRCHDDAFKQSGGAKGSDNCKGNDFRVAKNGLGVVIPRDGLYRVYA</sequence>
<name>A0A1I8JN52_9PLAT</name>
<protein>
    <submittedName>
        <fullName evidence="3">Uncharacterized protein</fullName>
    </submittedName>
</protein>
<keyword evidence="1" id="KW-0472">Membrane</keyword>
<dbReference type="InterPro" id="IPR045114">
    <property type="entry name" value="Csn12-like"/>
</dbReference>
<dbReference type="GO" id="GO:0000973">
    <property type="term" value="P:post-transcriptional tethering of RNA polymerase II gene DNA at nuclear periphery"/>
    <property type="evidence" value="ECO:0007669"/>
    <property type="project" value="TreeGrafter"/>
</dbReference>
<dbReference type="GO" id="GO:0006368">
    <property type="term" value="P:transcription elongation by RNA polymerase II"/>
    <property type="evidence" value="ECO:0007669"/>
    <property type="project" value="TreeGrafter"/>
</dbReference>
<dbReference type="PANTHER" id="PTHR12732:SF0">
    <property type="entry name" value="PCI DOMAIN-CONTAINING PROTEIN 2"/>
    <property type="match status" value="1"/>
</dbReference>
<dbReference type="PANTHER" id="PTHR12732">
    <property type="entry name" value="UNCHARACTERIZED PROTEASOME COMPONENT REGION PCI-CONTAINING"/>
    <property type="match status" value="1"/>
</dbReference>
<dbReference type="GO" id="GO:0003690">
    <property type="term" value="F:double-stranded DNA binding"/>
    <property type="evidence" value="ECO:0007669"/>
    <property type="project" value="InterPro"/>
</dbReference>
<dbReference type="AlphaFoldDB" id="A0A1I8JN52"/>
<dbReference type="Proteomes" id="UP000095280">
    <property type="component" value="Unplaced"/>
</dbReference>
<feature type="transmembrane region" description="Helical" evidence="1">
    <location>
        <begin position="251"/>
        <end position="273"/>
    </location>
</feature>
<organism evidence="2 3">
    <name type="scientific">Macrostomum lignano</name>
    <dbReference type="NCBI Taxonomy" id="282301"/>
    <lineage>
        <taxon>Eukaryota</taxon>
        <taxon>Metazoa</taxon>
        <taxon>Spiralia</taxon>
        <taxon>Lophotrochozoa</taxon>
        <taxon>Platyhelminthes</taxon>
        <taxon>Rhabditophora</taxon>
        <taxon>Macrostomorpha</taxon>
        <taxon>Macrostomida</taxon>
        <taxon>Macrostomidae</taxon>
        <taxon>Macrostomum</taxon>
    </lineage>
</organism>
<dbReference type="WBParaSite" id="snap_masked-unitig_22081-processed-gene-0.0-mRNA-1">
    <property type="protein sequence ID" value="snap_masked-unitig_22081-processed-gene-0.0-mRNA-1"/>
    <property type="gene ID" value="snap_masked-unitig_22081-processed-gene-0.0"/>
</dbReference>
<evidence type="ECO:0000256" key="1">
    <source>
        <dbReference type="SAM" id="Phobius"/>
    </source>
</evidence>
<dbReference type="GO" id="GO:0003723">
    <property type="term" value="F:RNA binding"/>
    <property type="evidence" value="ECO:0007669"/>
    <property type="project" value="InterPro"/>
</dbReference>
<keyword evidence="2" id="KW-1185">Reference proteome</keyword>